<sequence>MKEQPEARAVILGEYIVRQKATVRAAAEWFGVSKSTVHKDVSERLEQIQPDLYTQVKEILEQNKQERHIRGGLATKRKYALRRQHEEESLQQNTP</sequence>
<gene>
    <name evidence="4" type="ORF">RUMCAL_03074</name>
</gene>
<protein>
    <submittedName>
        <fullName evidence="4">Sporulation transcriptional regulator SpoIIID</fullName>
    </submittedName>
</protein>
<dbReference type="InterPro" id="IPR018356">
    <property type="entry name" value="Tscrpt_reg_HTH_DeoR_CS"/>
</dbReference>
<dbReference type="NCBIfam" id="TIGR02844">
    <property type="entry name" value="spore_III_D"/>
    <property type="match status" value="1"/>
</dbReference>
<evidence type="ECO:0000256" key="2">
    <source>
        <dbReference type="ARBA" id="ARBA00023125"/>
    </source>
</evidence>
<dbReference type="PROSITE" id="PS00894">
    <property type="entry name" value="HTH_DEOR_1"/>
    <property type="match status" value="1"/>
</dbReference>
<evidence type="ECO:0000313" key="4">
    <source>
        <dbReference type="EMBL" id="ERJ88720.1"/>
    </source>
</evidence>
<keyword evidence="2" id="KW-0238">DNA-binding</keyword>
<dbReference type="PATRIC" id="fig|411473.3.peg.2579"/>
<dbReference type="InterPro" id="IPR014208">
    <property type="entry name" value="Spore_III_D"/>
</dbReference>
<accession>U2K9E0</accession>
<dbReference type="GO" id="GO:0003677">
    <property type="term" value="F:DNA binding"/>
    <property type="evidence" value="ECO:0007669"/>
    <property type="project" value="UniProtKB-KW"/>
</dbReference>
<dbReference type="STRING" id="411473.RUMCAL_03074"/>
<comment type="caution">
    <text evidence="4">The sequence shown here is derived from an EMBL/GenBank/DDBJ whole genome shotgun (WGS) entry which is preliminary data.</text>
</comment>
<keyword evidence="3" id="KW-0804">Transcription</keyword>
<organism evidence="4 5">
    <name type="scientific">Ruminococcus callidus ATCC 27760</name>
    <dbReference type="NCBI Taxonomy" id="411473"/>
    <lineage>
        <taxon>Bacteria</taxon>
        <taxon>Bacillati</taxon>
        <taxon>Bacillota</taxon>
        <taxon>Clostridia</taxon>
        <taxon>Eubacteriales</taxon>
        <taxon>Oscillospiraceae</taxon>
        <taxon>Ruminococcus</taxon>
    </lineage>
</organism>
<dbReference type="EMBL" id="AWVF01000401">
    <property type="protein sequence ID" value="ERJ88720.1"/>
    <property type="molecule type" value="Genomic_DNA"/>
</dbReference>
<dbReference type="AlphaFoldDB" id="U2K9E0"/>
<dbReference type="eggNOG" id="COG1609">
    <property type="taxonomic scope" value="Bacteria"/>
</dbReference>
<dbReference type="GO" id="GO:0003700">
    <property type="term" value="F:DNA-binding transcription factor activity"/>
    <property type="evidence" value="ECO:0007669"/>
    <property type="project" value="InterPro"/>
</dbReference>
<dbReference type="RefSeq" id="WP_021681299.1">
    <property type="nucleotide sequence ID" value="NZ_KI260341.1"/>
</dbReference>
<dbReference type="HOGENOM" id="CLU_174628_0_0_9"/>
<dbReference type="OrthoDB" id="1682956at2"/>
<keyword evidence="1" id="KW-0805">Transcription regulation</keyword>
<name>U2K9E0_9FIRM</name>
<keyword evidence="5" id="KW-1185">Reference proteome</keyword>
<evidence type="ECO:0000313" key="5">
    <source>
        <dbReference type="Proteomes" id="UP000016662"/>
    </source>
</evidence>
<proteinExistence type="predicted"/>
<dbReference type="Pfam" id="PF12116">
    <property type="entry name" value="SpoIIID"/>
    <property type="match status" value="1"/>
</dbReference>
<evidence type="ECO:0000256" key="3">
    <source>
        <dbReference type="ARBA" id="ARBA00023163"/>
    </source>
</evidence>
<dbReference type="Proteomes" id="UP000016662">
    <property type="component" value="Unassembled WGS sequence"/>
</dbReference>
<reference evidence="4 5" key="1">
    <citation type="submission" date="2013-07" db="EMBL/GenBank/DDBJ databases">
        <authorList>
            <person name="Weinstock G."/>
            <person name="Sodergren E."/>
            <person name="Wylie T."/>
            <person name="Fulton L."/>
            <person name="Fulton R."/>
            <person name="Fronick C."/>
            <person name="O'Laughlin M."/>
            <person name="Godfrey J."/>
            <person name="Miner T."/>
            <person name="Herter B."/>
            <person name="Appelbaum E."/>
            <person name="Cordes M."/>
            <person name="Lek S."/>
            <person name="Wollam A."/>
            <person name="Pepin K.H."/>
            <person name="Palsikar V.B."/>
            <person name="Mitreva M."/>
            <person name="Wilson R.K."/>
        </authorList>
    </citation>
    <scope>NUCLEOTIDE SEQUENCE [LARGE SCALE GENOMIC DNA]</scope>
    <source>
        <strain evidence="4 5">ATCC 27760</strain>
    </source>
</reference>
<evidence type="ECO:0000256" key="1">
    <source>
        <dbReference type="ARBA" id="ARBA00023015"/>
    </source>
</evidence>